<name>A0A538T5C9_UNCEI</name>
<dbReference type="AlphaFoldDB" id="A0A538T5C9"/>
<sequence>MRRERLGAATFLILFCLVAIAQPASATIVKTKRLRELALVIGSGIEYESDGDQTEYGFPFLLEFEPSDALGFTFEPSYVSIRDKNAGRTVRGVGDLETTVAWEFLGERRNRPALAVEGSAKWPTAKHEEIGTGKADYSLGGIISKEFVHVDLDLEALYTFVGSPPGVNLRNTFEASLAAEWHLSSFLDLEGEVVTSSGSGSGFRGQPGTLGGLGGLGASEKGGRETEGTLGLAEHLTDHLKLEEGIIYGSDGSWQAVAAWELDFAER</sequence>
<organism evidence="2 3">
    <name type="scientific">Eiseniibacteriota bacterium</name>
    <dbReference type="NCBI Taxonomy" id="2212470"/>
    <lineage>
        <taxon>Bacteria</taxon>
        <taxon>Candidatus Eiseniibacteriota</taxon>
    </lineage>
</organism>
<reference evidence="2 3" key="1">
    <citation type="journal article" date="2019" name="Nat. Microbiol.">
        <title>Mediterranean grassland soil C-N compound turnover is dependent on rainfall and depth, and is mediated by genomically divergent microorganisms.</title>
        <authorList>
            <person name="Diamond S."/>
            <person name="Andeer P.F."/>
            <person name="Li Z."/>
            <person name="Crits-Christoph A."/>
            <person name="Burstein D."/>
            <person name="Anantharaman K."/>
            <person name="Lane K.R."/>
            <person name="Thomas B.C."/>
            <person name="Pan C."/>
            <person name="Northen T.R."/>
            <person name="Banfield J.F."/>
        </authorList>
    </citation>
    <scope>NUCLEOTIDE SEQUENCE [LARGE SCALE GENOMIC DNA]</scope>
    <source>
        <strain evidence="2">WS_6</strain>
    </source>
</reference>
<feature type="chain" id="PRO_5022200587" description="Transporter" evidence="1">
    <location>
        <begin position="22"/>
        <end position="267"/>
    </location>
</feature>
<evidence type="ECO:0008006" key="4">
    <source>
        <dbReference type="Google" id="ProtNLM"/>
    </source>
</evidence>
<protein>
    <recommendedName>
        <fullName evidence="4">Transporter</fullName>
    </recommendedName>
</protein>
<feature type="signal peptide" evidence="1">
    <location>
        <begin position="1"/>
        <end position="21"/>
    </location>
</feature>
<dbReference type="EMBL" id="VBOW01000029">
    <property type="protein sequence ID" value="TMQ58828.1"/>
    <property type="molecule type" value="Genomic_DNA"/>
</dbReference>
<keyword evidence="1" id="KW-0732">Signal</keyword>
<dbReference type="Proteomes" id="UP000316852">
    <property type="component" value="Unassembled WGS sequence"/>
</dbReference>
<evidence type="ECO:0000313" key="3">
    <source>
        <dbReference type="Proteomes" id="UP000316852"/>
    </source>
</evidence>
<proteinExistence type="predicted"/>
<evidence type="ECO:0000256" key="1">
    <source>
        <dbReference type="SAM" id="SignalP"/>
    </source>
</evidence>
<evidence type="ECO:0000313" key="2">
    <source>
        <dbReference type="EMBL" id="TMQ58828.1"/>
    </source>
</evidence>
<gene>
    <name evidence="2" type="ORF">E6K76_06810</name>
</gene>
<comment type="caution">
    <text evidence="2">The sequence shown here is derived from an EMBL/GenBank/DDBJ whole genome shotgun (WGS) entry which is preliminary data.</text>
</comment>
<accession>A0A538T5C9</accession>